<reference evidence="1" key="1">
    <citation type="submission" date="2011-04" db="EMBL/GenBank/DDBJ databases">
        <title>Evolution of plant cell wall degrading machinery underlies the functional diversity of forest fungi.</title>
        <authorList>
            <consortium name="US DOE Joint Genome Institute (JGI-PGF)"/>
            <person name="Eastwood D.C."/>
            <person name="Floudas D."/>
            <person name="Binder M."/>
            <person name="Majcherczyk A."/>
            <person name="Schneider P."/>
            <person name="Aerts A."/>
            <person name="Asiegbu F.O."/>
            <person name="Baker S.E."/>
            <person name="Barry K."/>
            <person name="Bendiksby M."/>
            <person name="Blumentritt M."/>
            <person name="Coutinho P.M."/>
            <person name="Cullen D."/>
            <person name="Cullen D."/>
            <person name="Gathman A."/>
            <person name="Goodell B."/>
            <person name="Henrissat B."/>
            <person name="Ihrmark K."/>
            <person name="Kauserud H."/>
            <person name="Kohler A."/>
            <person name="LaButti K."/>
            <person name="Lapidus A."/>
            <person name="Lavin J.L."/>
            <person name="Lee Y.-H."/>
            <person name="Lindquist E."/>
            <person name="Lilly W."/>
            <person name="Lucas S."/>
            <person name="Morin E."/>
            <person name="Murat C."/>
            <person name="Oguiza J.A."/>
            <person name="Park J."/>
            <person name="Pisabarro A.G."/>
            <person name="Riley R."/>
            <person name="Rosling A."/>
            <person name="Salamov A."/>
            <person name="Schmidt O."/>
            <person name="Schmutz J."/>
            <person name="Skrede I."/>
            <person name="Stenlid J."/>
            <person name="Wiebenga A."/>
            <person name="Xie X."/>
            <person name="Kues U."/>
            <person name="Hibbett D.S."/>
            <person name="Hoffmeister D."/>
            <person name="Hogberg N."/>
            <person name="Martin F."/>
            <person name="Grigoriev I.V."/>
            <person name="Watkinson S.C."/>
        </authorList>
    </citation>
    <scope>NUCLEOTIDE SEQUENCE</scope>
    <source>
        <strain evidence="1">S7.9</strain>
    </source>
</reference>
<dbReference type="KEGG" id="sla:SERLADRAFT_366311"/>
<name>F8NLI3_SERL9</name>
<sequence>MPQVRLRPLYPHLKHDLSSEPGRQRGEKCSKYYSQYGEKRLTGGIMCMWCTHSICYVFHCIPQGEGRNDVFSAILTHWPKAPKVVPDFFANTLFVVDGFHAKGHTKCSPGAFLTTYSHTNPQLGQINSSAAECGNSALKHIRKLVSYMLQDHAIVYTKVFFSIWNCLEICRTSGVD</sequence>
<dbReference type="AlphaFoldDB" id="F8NLI3"/>
<proteinExistence type="predicted"/>
<accession>F8NLI3</accession>
<dbReference type="RefSeq" id="XP_007314799.1">
    <property type="nucleotide sequence ID" value="XM_007314737.1"/>
</dbReference>
<dbReference type="GeneID" id="18810141"/>
<dbReference type="PANTHER" id="PTHR34305">
    <property type="entry name" value="EXPRESSED PROTEIN"/>
    <property type="match status" value="1"/>
</dbReference>
<organism>
    <name type="scientific">Serpula lacrymans var. lacrymans (strain S7.9)</name>
    <name type="common">Dry rot fungus</name>
    <dbReference type="NCBI Taxonomy" id="578457"/>
    <lineage>
        <taxon>Eukaryota</taxon>
        <taxon>Fungi</taxon>
        <taxon>Dikarya</taxon>
        <taxon>Basidiomycota</taxon>
        <taxon>Agaricomycotina</taxon>
        <taxon>Agaricomycetes</taxon>
        <taxon>Agaricomycetidae</taxon>
        <taxon>Boletales</taxon>
        <taxon>Coniophorineae</taxon>
        <taxon>Serpulaceae</taxon>
        <taxon>Serpula</taxon>
    </lineage>
</organism>
<evidence type="ECO:0000313" key="1">
    <source>
        <dbReference type="EMBL" id="EGO28600.1"/>
    </source>
</evidence>
<dbReference type="PANTHER" id="PTHR34305:SF1">
    <property type="entry name" value="SWIM-TYPE DOMAIN-CONTAINING PROTEIN"/>
    <property type="match status" value="1"/>
</dbReference>
<protein>
    <submittedName>
        <fullName evidence="1">Uncharacterized protein</fullName>
    </submittedName>
</protein>
<gene>
    <name evidence="1" type="ORF">SERLADRAFT_366311</name>
</gene>
<dbReference type="EMBL" id="GL945430">
    <property type="protein sequence ID" value="EGO28600.1"/>
    <property type="molecule type" value="Genomic_DNA"/>
</dbReference>
<dbReference type="HOGENOM" id="CLU_113385_0_0_1"/>
<dbReference type="OrthoDB" id="5598737at2759"/>
<dbReference type="Proteomes" id="UP000008064">
    <property type="component" value="Unassembled WGS sequence"/>
</dbReference>